<keyword evidence="4" id="KW-0862">Zinc</keyword>
<proteinExistence type="inferred from homology"/>
<dbReference type="InterPro" id="IPR007863">
    <property type="entry name" value="Peptidase_M16_C"/>
</dbReference>
<dbReference type="AlphaFoldDB" id="A0A1H6WB13"/>
<dbReference type="Gene3D" id="3.30.830.10">
    <property type="entry name" value="Metalloenzyme, LuxS/M16 peptidase-like"/>
    <property type="match status" value="2"/>
</dbReference>
<dbReference type="STRING" id="1416801.SAMN05192553_102508"/>
<dbReference type="PANTHER" id="PTHR43690">
    <property type="entry name" value="NARDILYSIN"/>
    <property type="match status" value="1"/>
</dbReference>
<dbReference type="EMBL" id="FNZH01000002">
    <property type="protein sequence ID" value="SEJ12394.1"/>
    <property type="molecule type" value="Genomic_DNA"/>
</dbReference>
<feature type="domain" description="Peptidase M16 N-terminal" evidence="6">
    <location>
        <begin position="15"/>
        <end position="152"/>
    </location>
</feature>
<dbReference type="GO" id="GO:0008237">
    <property type="term" value="F:metallopeptidase activity"/>
    <property type="evidence" value="ECO:0007669"/>
    <property type="project" value="UniProtKB-KW"/>
</dbReference>
<dbReference type="InterPro" id="IPR050626">
    <property type="entry name" value="Peptidase_M16"/>
</dbReference>
<dbReference type="GO" id="GO:0006508">
    <property type="term" value="P:proteolysis"/>
    <property type="evidence" value="ECO:0007669"/>
    <property type="project" value="UniProtKB-KW"/>
</dbReference>
<keyword evidence="9" id="KW-1185">Reference proteome</keyword>
<name>A0A1H6WB13_9BACT</name>
<dbReference type="Proteomes" id="UP000199403">
    <property type="component" value="Unassembled WGS sequence"/>
</dbReference>
<evidence type="ECO:0000256" key="5">
    <source>
        <dbReference type="ARBA" id="ARBA00023049"/>
    </source>
</evidence>
<dbReference type="RefSeq" id="WP_092171507.1">
    <property type="nucleotide sequence ID" value="NZ_FNZH01000002.1"/>
</dbReference>
<dbReference type="Pfam" id="PF00675">
    <property type="entry name" value="Peptidase_M16"/>
    <property type="match status" value="1"/>
</dbReference>
<dbReference type="GO" id="GO:0046872">
    <property type="term" value="F:metal ion binding"/>
    <property type="evidence" value="ECO:0007669"/>
    <property type="project" value="InterPro"/>
</dbReference>
<evidence type="ECO:0000313" key="9">
    <source>
        <dbReference type="Proteomes" id="UP000199403"/>
    </source>
</evidence>
<sequence length="412" mass="46755">MMNYTAFTLDNGLQVVVHEDHTSEMAVVNVLYKVGSRNETPGKTGLAHYFEHLMFSGSRHVPAFDSALERVGGSSNAFTNTDITNYYISLPAANLETALWLESDRMLHLSLNEQQIHTQKQVVIEEFKQRYLNQPYGDAMHHVRSLAFEKHPYRWPTIGEHIEDIERFEKADLTNFYRQHYSPDNAVLCIAGKVRAEEVKDKVNHWFGEIPRGPLPIPRPVTEPAQLEKRTMRVAADVPTDALYKVFRIPGRLHEAYLACDLITDILSVGRSSVLEQKLIKNGSVFASCQAYVLGNVDPGLLVFTGKMEKGIPAEKAEEELDKVINRFKQETFPRNLLQKIKNQAEAMETFESVSLLGRAMKLAYYAYLGNPALIQAEFDRKLSISAEEIMDASRTYLSEDSASVVYYTQKN</sequence>
<accession>A0A1H6WB13</accession>
<dbReference type="SUPFAM" id="SSF63411">
    <property type="entry name" value="LuxS/MPP-like metallohydrolase"/>
    <property type="match status" value="2"/>
</dbReference>
<keyword evidence="3" id="KW-0378">Hydrolase</keyword>
<dbReference type="Pfam" id="PF05193">
    <property type="entry name" value="Peptidase_M16_C"/>
    <property type="match status" value="1"/>
</dbReference>
<evidence type="ECO:0000256" key="4">
    <source>
        <dbReference type="ARBA" id="ARBA00022833"/>
    </source>
</evidence>
<dbReference type="PANTHER" id="PTHR43690:SF17">
    <property type="entry name" value="PROTEIN YHJJ"/>
    <property type="match status" value="1"/>
</dbReference>
<evidence type="ECO:0000259" key="7">
    <source>
        <dbReference type="Pfam" id="PF05193"/>
    </source>
</evidence>
<gene>
    <name evidence="8" type="ORF">SAMN05192553_102508</name>
</gene>
<keyword evidence="2" id="KW-0645">Protease</keyword>
<dbReference type="OrthoDB" id="9811314at2"/>
<evidence type="ECO:0000313" key="8">
    <source>
        <dbReference type="EMBL" id="SEJ12394.1"/>
    </source>
</evidence>
<evidence type="ECO:0000256" key="1">
    <source>
        <dbReference type="ARBA" id="ARBA00007261"/>
    </source>
</evidence>
<comment type="similarity">
    <text evidence="1">Belongs to the peptidase M16 family.</text>
</comment>
<evidence type="ECO:0000256" key="3">
    <source>
        <dbReference type="ARBA" id="ARBA00022801"/>
    </source>
</evidence>
<protein>
    <submittedName>
        <fullName evidence="8">Predicted Zn-dependent peptidase</fullName>
    </submittedName>
</protein>
<feature type="domain" description="Peptidase M16 C-terminal" evidence="7">
    <location>
        <begin position="168"/>
        <end position="344"/>
    </location>
</feature>
<keyword evidence="5" id="KW-0482">Metalloprotease</keyword>
<organism evidence="8 9">
    <name type="scientific">Cyclobacterium xiamenense</name>
    <dbReference type="NCBI Taxonomy" id="1297121"/>
    <lineage>
        <taxon>Bacteria</taxon>
        <taxon>Pseudomonadati</taxon>
        <taxon>Bacteroidota</taxon>
        <taxon>Cytophagia</taxon>
        <taxon>Cytophagales</taxon>
        <taxon>Cyclobacteriaceae</taxon>
        <taxon>Cyclobacterium</taxon>
    </lineage>
</organism>
<evidence type="ECO:0000259" key="6">
    <source>
        <dbReference type="Pfam" id="PF00675"/>
    </source>
</evidence>
<evidence type="ECO:0000256" key="2">
    <source>
        <dbReference type="ARBA" id="ARBA00022670"/>
    </source>
</evidence>
<dbReference type="InterPro" id="IPR011765">
    <property type="entry name" value="Pept_M16_N"/>
</dbReference>
<dbReference type="InterPro" id="IPR011249">
    <property type="entry name" value="Metalloenz_LuxS/M16"/>
</dbReference>
<reference evidence="9" key="1">
    <citation type="submission" date="2016-10" db="EMBL/GenBank/DDBJ databases">
        <authorList>
            <person name="Varghese N."/>
            <person name="Submissions S."/>
        </authorList>
    </citation>
    <scope>NUCLEOTIDE SEQUENCE [LARGE SCALE GENOMIC DNA]</scope>
    <source>
        <strain evidence="9">IBRC-M 10761</strain>
    </source>
</reference>